<comment type="caution">
    <text evidence="5">The sequence shown here is derived from an EMBL/GenBank/DDBJ whole genome shotgun (WGS) entry which is preliminary data.</text>
</comment>
<reference evidence="5 6" key="1">
    <citation type="submission" date="2020-07" db="EMBL/GenBank/DDBJ databases">
        <title>Metarhizium humberi genome.</title>
        <authorList>
            <person name="Lysoe E."/>
        </authorList>
    </citation>
    <scope>NUCLEOTIDE SEQUENCE [LARGE SCALE GENOMIC DNA]</scope>
    <source>
        <strain evidence="5 6">ESALQ1638</strain>
    </source>
</reference>
<sequence>MQHWTVATPWLGLHCSLAEGPFYEKGTDSLRFVDIKKKRVHTVSLSRGLSSLHTIQLDICPTVTADIEGIDPRERILLGVKYGLAGLNRETGAYEMLARFNDPDNERLRSNDGAADPHGLFWVGSMTDFGQGEFRPEGELVDCRSRGCQNQNWPLKDGKEEMVKGLTIPNSIGWSPDNKTMYYTHSKARQIFVLDYDTVSGAVSDHRLFYKHPTSGEPDGFRIDVDGNLWTAVYGESKVLKINPEGKVIGQVTLPTRNITCVQFVGTELIITSAADEDGEDKTSRDYGGALFRVDVGTTGLELFKFRIPYMHGWTCIQARFNQYPNAKPGCTSAQRRLKGDETGLRCRGAPRRAMAKIPVLPKTHRHEPNHPRPYFPGRILRTHPRCRRDTAMNGS</sequence>
<evidence type="ECO:0000256" key="2">
    <source>
        <dbReference type="PIRSR" id="PIRSR605511-1"/>
    </source>
</evidence>
<dbReference type="SUPFAM" id="SSF63829">
    <property type="entry name" value="Calcium-dependent phosphotriesterase"/>
    <property type="match status" value="1"/>
</dbReference>
<organism evidence="5 6">
    <name type="scientific">Metarhizium humberi</name>
    <dbReference type="NCBI Taxonomy" id="2596975"/>
    <lineage>
        <taxon>Eukaryota</taxon>
        <taxon>Fungi</taxon>
        <taxon>Dikarya</taxon>
        <taxon>Ascomycota</taxon>
        <taxon>Pezizomycotina</taxon>
        <taxon>Sordariomycetes</taxon>
        <taxon>Hypocreomycetidae</taxon>
        <taxon>Hypocreales</taxon>
        <taxon>Clavicipitaceae</taxon>
        <taxon>Metarhizium</taxon>
    </lineage>
</organism>
<feature type="binding site" evidence="3">
    <location>
        <position position="109"/>
    </location>
    <ligand>
        <name>substrate</name>
    </ligand>
</feature>
<dbReference type="PANTHER" id="PTHR10907">
    <property type="entry name" value="REGUCALCIN"/>
    <property type="match status" value="1"/>
</dbReference>
<keyword evidence="6" id="KW-1185">Reference proteome</keyword>
<evidence type="ECO:0000313" key="6">
    <source>
        <dbReference type="Proteomes" id="UP000764110"/>
    </source>
</evidence>
<dbReference type="InterPro" id="IPR011042">
    <property type="entry name" value="6-blade_b-propeller_TolB-like"/>
</dbReference>
<keyword evidence="3" id="KW-0479">Metal-binding</keyword>
<comment type="similarity">
    <text evidence="1">Belongs to the SMP-30/CGR1 family.</text>
</comment>
<feature type="binding site" evidence="3">
    <location>
        <position position="133"/>
    </location>
    <ligand>
        <name>substrate</name>
    </ligand>
</feature>
<dbReference type="GO" id="GO:0004341">
    <property type="term" value="F:gluconolactonase activity"/>
    <property type="evidence" value="ECO:0007669"/>
    <property type="project" value="TreeGrafter"/>
</dbReference>
<feature type="domain" description="SMP-30/Gluconolactonase/LRE-like region" evidence="4">
    <location>
        <begin position="17"/>
        <end position="274"/>
    </location>
</feature>
<dbReference type="Pfam" id="PF08450">
    <property type="entry name" value="SGL"/>
    <property type="match status" value="1"/>
</dbReference>
<feature type="active site" description="Proton donor/acceptor" evidence="2">
    <location>
        <position position="219"/>
    </location>
</feature>
<comment type="cofactor">
    <cofactor evidence="3">
        <name>Zn(2+)</name>
        <dbReference type="ChEBI" id="CHEBI:29105"/>
    </cofactor>
    <text evidence="3">Binds 1 divalent metal cation per subunit.</text>
</comment>
<dbReference type="AlphaFoldDB" id="A0A9P8S6Q0"/>
<keyword evidence="3" id="KW-0862">Zinc</keyword>
<feature type="binding site" evidence="3">
    <location>
        <position position="19"/>
    </location>
    <ligand>
        <name>a divalent metal cation</name>
        <dbReference type="ChEBI" id="CHEBI:60240"/>
    </ligand>
</feature>
<dbReference type="Proteomes" id="UP000764110">
    <property type="component" value="Unassembled WGS sequence"/>
</dbReference>
<evidence type="ECO:0000256" key="3">
    <source>
        <dbReference type="PIRSR" id="PIRSR605511-2"/>
    </source>
</evidence>
<feature type="binding site" evidence="3">
    <location>
        <position position="219"/>
    </location>
    <ligand>
        <name>a divalent metal cation</name>
        <dbReference type="ChEBI" id="CHEBI:60240"/>
    </ligand>
</feature>
<dbReference type="PRINTS" id="PR01790">
    <property type="entry name" value="SMP30FAMILY"/>
</dbReference>
<evidence type="ECO:0000256" key="1">
    <source>
        <dbReference type="ARBA" id="ARBA00008853"/>
    </source>
</evidence>
<dbReference type="PANTHER" id="PTHR10907:SF47">
    <property type="entry name" value="REGUCALCIN"/>
    <property type="match status" value="1"/>
</dbReference>
<feature type="binding site" evidence="3">
    <location>
        <position position="111"/>
    </location>
    <ligand>
        <name>substrate</name>
    </ligand>
</feature>
<accession>A0A9P8S6Q0</accession>
<protein>
    <recommendedName>
        <fullName evidence="4">SMP-30/Gluconolactonase/LRE-like region domain-containing protein</fullName>
    </recommendedName>
</protein>
<gene>
    <name evidence="5" type="ORF">MHUMG1_05931</name>
</gene>
<proteinExistence type="inferred from homology"/>
<name>A0A9P8S6Q0_9HYPO</name>
<dbReference type="EMBL" id="JACEFI010000010">
    <property type="protein sequence ID" value="KAH0596072.1"/>
    <property type="molecule type" value="Genomic_DNA"/>
</dbReference>
<dbReference type="GO" id="GO:0005509">
    <property type="term" value="F:calcium ion binding"/>
    <property type="evidence" value="ECO:0007669"/>
    <property type="project" value="TreeGrafter"/>
</dbReference>
<evidence type="ECO:0000313" key="5">
    <source>
        <dbReference type="EMBL" id="KAH0596072.1"/>
    </source>
</evidence>
<dbReference type="InterPro" id="IPR005511">
    <property type="entry name" value="SMP-30"/>
</dbReference>
<evidence type="ECO:0000259" key="4">
    <source>
        <dbReference type="Pfam" id="PF08450"/>
    </source>
</evidence>
<feature type="binding site" evidence="3">
    <location>
        <position position="170"/>
    </location>
    <ligand>
        <name>a divalent metal cation</name>
        <dbReference type="ChEBI" id="CHEBI:60240"/>
    </ligand>
</feature>
<dbReference type="InterPro" id="IPR013658">
    <property type="entry name" value="SGL"/>
</dbReference>
<dbReference type="Gene3D" id="2.120.10.30">
    <property type="entry name" value="TolB, C-terminal domain"/>
    <property type="match status" value="1"/>
</dbReference>